<dbReference type="InterPro" id="IPR019734">
    <property type="entry name" value="TPR_rpt"/>
</dbReference>
<comment type="caution">
    <text evidence="5">The sequence shown here is derived from an EMBL/GenBank/DDBJ whole genome shotgun (WGS) entry which is preliminary data.</text>
</comment>
<dbReference type="EMBL" id="JARESE010000012">
    <property type="protein sequence ID" value="MDE8651028.1"/>
    <property type="molecule type" value="Genomic_DNA"/>
</dbReference>
<dbReference type="Gene3D" id="1.25.40.10">
    <property type="entry name" value="Tetratricopeptide repeat domain"/>
    <property type="match status" value="2"/>
</dbReference>
<feature type="signal peptide" evidence="4">
    <location>
        <begin position="1"/>
        <end position="15"/>
    </location>
</feature>
<feature type="repeat" description="TPR" evidence="3">
    <location>
        <begin position="93"/>
        <end position="126"/>
    </location>
</feature>
<evidence type="ECO:0000256" key="2">
    <source>
        <dbReference type="ARBA" id="ARBA00022803"/>
    </source>
</evidence>
<keyword evidence="6" id="KW-1185">Reference proteome</keyword>
<dbReference type="PANTHER" id="PTHR45586">
    <property type="entry name" value="TPR REPEAT-CONTAINING PROTEIN PA4667"/>
    <property type="match status" value="1"/>
</dbReference>
<name>A0ABT5WQ03_9SPHN</name>
<evidence type="ECO:0000256" key="3">
    <source>
        <dbReference type="PROSITE-ProRule" id="PRU00339"/>
    </source>
</evidence>
<reference evidence="5 6" key="1">
    <citation type="submission" date="2023-03" db="EMBL/GenBank/DDBJ databases">
        <title>NovoSphingobium album sp. nov. isolated from polycyclic aromatic hydrocarbons- and heavy-metal polluted soil.</title>
        <authorList>
            <person name="Liu Z."/>
            <person name="Wang K."/>
        </authorList>
    </citation>
    <scope>NUCLEOTIDE SEQUENCE [LARGE SCALE GENOMIC DNA]</scope>
    <source>
        <strain evidence="5 6">H3SJ31-1</strain>
    </source>
</reference>
<evidence type="ECO:0000256" key="1">
    <source>
        <dbReference type="ARBA" id="ARBA00022737"/>
    </source>
</evidence>
<dbReference type="PANTHER" id="PTHR45586:SF1">
    <property type="entry name" value="LIPOPOLYSACCHARIDE ASSEMBLY PROTEIN B"/>
    <property type="match status" value="1"/>
</dbReference>
<dbReference type="PROSITE" id="PS50005">
    <property type="entry name" value="TPR"/>
    <property type="match status" value="2"/>
</dbReference>
<organism evidence="5 6">
    <name type="scientific">Novosphingobium album</name>
    <name type="common">ex Liu et al. 2023</name>
    <dbReference type="NCBI Taxonomy" id="3031130"/>
    <lineage>
        <taxon>Bacteria</taxon>
        <taxon>Pseudomonadati</taxon>
        <taxon>Pseudomonadota</taxon>
        <taxon>Alphaproteobacteria</taxon>
        <taxon>Sphingomonadales</taxon>
        <taxon>Sphingomonadaceae</taxon>
        <taxon>Novosphingobium</taxon>
    </lineage>
</organism>
<gene>
    <name evidence="5" type="ORF">PYV00_04745</name>
</gene>
<protein>
    <submittedName>
        <fullName evidence="5">Tetratricopeptide repeat protein</fullName>
    </submittedName>
</protein>
<evidence type="ECO:0000313" key="6">
    <source>
        <dbReference type="Proteomes" id="UP001216253"/>
    </source>
</evidence>
<dbReference type="InterPro" id="IPR051012">
    <property type="entry name" value="CellSynth/LPSAsmb/PSIAsmb"/>
</dbReference>
<feature type="repeat" description="TPR" evidence="3">
    <location>
        <begin position="127"/>
        <end position="160"/>
    </location>
</feature>
<keyword evidence="4" id="KW-0732">Signal</keyword>
<dbReference type="SMART" id="SM00028">
    <property type="entry name" value="TPR"/>
    <property type="match status" value="4"/>
</dbReference>
<accession>A0ABT5WQ03</accession>
<dbReference type="Proteomes" id="UP001216253">
    <property type="component" value="Unassembled WGS sequence"/>
</dbReference>
<keyword evidence="1" id="KW-0677">Repeat</keyword>
<dbReference type="SUPFAM" id="SSF48452">
    <property type="entry name" value="TPR-like"/>
    <property type="match status" value="2"/>
</dbReference>
<keyword evidence="2 3" id="KW-0802">TPR repeat</keyword>
<sequence length="585" mass="62454">MIAAVLLAAAAFAHAAPGRAEGADGGALVQAGRAALWRADGIDAEVKLREALDRGVPRRAVAAYMGEAYLAQDNAEKARVWLGPGEFSPDTAATGFRALARLEQHDGNLPAAGRAFDRALAITPNDAGLWVEIGRLRYVGGEHQLAIDASRHALDLDPRNVRALEFQGELVRDRYGLAAALPWFEAALARAPDDVSVLLQYAATLGDLDRASEAVAVTRRVLQLDGKNPRAYYLQAVLAARAGNYALAKALMNRTRGKLDDVPGTMLLEGVIELAAGNFSVASEELERLLQRQPANARAKLLLARALYLGGEYRYLTRRFSDEIARPDASPYLLTVVARAHEALDERALAGPLLDRAALPPAAPLHPVPDSGPIGALLAEGRASEAEARTERDRAAAPGNFDNQMLAGDVQLMLGRADVAQQRYAAAAMIRMPESLMLRRFQAYLIAGDTRGASELLESYLMENPTSLAALRLTAWLAVQSGDVPRGRAILEYLRARGEERDVQLLSDLALVQVRAGDARAGVETARAASLLQRASPVAAQAFGLGLAALGQDRGNALALLDKARRLMGDSPLLAQARLRLAGAG</sequence>
<evidence type="ECO:0000256" key="4">
    <source>
        <dbReference type="SAM" id="SignalP"/>
    </source>
</evidence>
<proteinExistence type="predicted"/>
<dbReference type="InterPro" id="IPR011990">
    <property type="entry name" value="TPR-like_helical_dom_sf"/>
</dbReference>
<evidence type="ECO:0000313" key="5">
    <source>
        <dbReference type="EMBL" id="MDE8651028.1"/>
    </source>
</evidence>
<feature type="chain" id="PRO_5045132792" evidence="4">
    <location>
        <begin position="16"/>
        <end position="585"/>
    </location>
</feature>